<keyword evidence="3 6" id="KW-0479">Metal-binding</keyword>
<name>A0ABR8Y957_9BACT</name>
<feature type="domain" description="Cytochrome c" evidence="7">
    <location>
        <begin position="326"/>
        <end position="450"/>
    </location>
</feature>
<evidence type="ECO:0000256" key="4">
    <source>
        <dbReference type="ARBA" id="ARBA00023002"/>
    </source>
</evidence>
<evidence type="ECO:0000256" key="2">
    <source>
        <dbReference type="ARBA" id="ARBA00022617"/>
    </source>
</evidence>
<evidence type="ECO:0000256" key="1">
    <source>
        <dbReference type="ARBA" id="ARBA00004196"/>
    </source>
</evidence>
<keyword evidence="2 6" id="KW-0349">Heme</keyword>
<keyword evidence="5 6" id="KW-0408">Iron</keyword>
<dbReference type="PROSITE" id="PS51007">
    <property type="entry name" value="CYTC"/>
    <property type="match status" value="2"/>
</dbReference>
<dbReference type="InterPro" id="IPR051395">
    <property type="entry name" value="Cytochrome_c_Peroxidase/MauG"/>
</dbReference>
<comment type="subcellular location">
    <subcellularLocation>
        <location evidence="1">Cell envelope</location>
    </subcellularLocation>
</comment>
<dbReference type="Pfam" id="PF14376">
    <property type="entry name" value="Haem_bd"/>
    <property type="match status" value="1"/>
</dbReference>
<dbReference type="InterPro" id="IPR004852">
    <property type="entry name" value="Di-haem_cyt_c_peroxidsae"/>
</dbReference>
<comment type="caution">
    <text evidence="8">The sequence shown here is derived from an EMBL/GenBank/DDBJ whole genome shotgun (WGS) entry which is preliminary data.</text>
</comment>
<evidence type="ECO:0000256" key="5">
    <source>
        <dbReference type="ARBA" id="ARBA00023004"/>
    </source>
</evidence>
<evidence type="ECO:0000256" key="3">
    <source>
        <dbReference type="ARBA" id="ARBA00022723"/>
    </source>
</evidence>
<gene>
    <name evidence="8" type="ORF">H9625_09910</name>
</gene>
<dbReference type="InterPro" id="IPR025992">
    <property type="entry name" value="Haem-bd"/>
</dbReference>
<dbReference type="InterPro" id="IPR036909">
    <property type="entry name" value="Cyt_c-like_dom_sf"/>
</dbReference>
<evidence type="ECO:0000259" key="7">
    <source>
        <dbReference type="PROSITE" id="PS51007"/>
    </source>
</evidence>
<reference evidence="8 9" key="1">
    <citation type="submission" date="2020-08" db="EMBL/GenBank/DDBJ databases">
        <title>A Genomic Blueprint of the Chicken Gut Microbiome.</title>
        <authorList>
            <person name="Gilroy R."/>
            <person name="Ravi A."/>
            <person name="Getino M."/>
            <person name="Pursley I."/>
            <person name="Horton D.L."/>
            <person name="Alikhan N.-F."/>
            <person name="Baker D."/>
            <person name="Gharbi K."/>
            <person name="Hall N."/>
            <person name="Watson M."/>
            <person name="Adriaenssens E.M."/>
            <person name="Foster-Nyarko E."/>
            <person name="Jarju S."/>
            <person name="Secka A."/>
            <person name="Antonio M."/>
            <person name="Oren A."/>
            <person name="Chaudhuri R."/>
            <person name="La Ragione R.M."/>
            <person name="Hildebrand F."/>
            <person name="Pallen M.J."/>
        </authorList>
    </citation>
    <scope>NUCLEOTIDE SEQUENCE [LARGE SCALE GENOMIC DNA]</scope>
    <source>
        <strain evidence="8 9">Sa1CVN1</strain>
    </source>
</reference>
<proteinExistence type="predicted"/>
<organism evidence="8 9">
    <name type="scientific">Phocaeicola intestinalis</name>
    <dbReference type="NCBI Taxonomy" id="2762212"/>
    <lineage>
        <taxon>Bacteria</taxon>
        <taxon>Pseudomonadati</taxon>
        <taxon>Bacteroidota</taxon>
        <taxon>Bacteroidia</taxon>
        <taxon>Bacteroidales</taxon>
        <taxon>Bacteroidaceae</taxon>
        <taxon>Phocaeicola</taxon>
    </lineage>
</organism>
<keyword evidence="9" id="KW-1185">Reference proteome</keyword>
<dbReference type="SMART" id="SM01235">
    <property type="entry name" value="Haem_bd"/>
    <property type="match status" value="1"/>
</dbReference>
<dbReference type="EMBL" id="JACSPP010000028">
    <property type="protein sequence ID" value="MBD8040743.1"/>
    <property type="molecule type" value="Genomic_DNA"/>
</dbReference>
<dbReference type="Gene3D" id="1.10.760.10">
    <property type="entry name" value="Cytochrome c-like domain"/>
    <property type="match status" value="2"/>
</dbReference>
<dbReference type="Pfam" id="PF03150">
    <property type="entry name" value="CCP_MauG"/>
    <property type="match status" value="1"/>
</dbReference>
<dbReference type="SUPFAM" id="SSF46626">
    <property type="entry name" value="Cytochrome c"/>
    <property type="match status" value="2"/>
</dbReference>
<dbReference type="InterPro" id="IPR009056">
    <property type="entry name" value="Cyt_c-like_dom"/>
</dbReference>
<evidence type="ECO:0000313" key="8">
    <source>
        <dbReference type="EMBL" id="MBD8040743.1"/>
    </source>
</evidence>
<accession>A0ABR8Y957</accession>
<protein>
    <submittedName>
        <fullName evidence="8">Heme-binding domain-containing protein</fullName>
    </submittedName>
</protein>
<evidence type="ECO:0000313" key="9">
    <source>
        <dbReference type="Proteomes" id="UP000620874"/>
    </source>
</evidence>
<keyword evidence="4" id="KW-0560">Oxidoreductase</keyword>
<sequence length="465" mass="51472">MKKSSIIVLTVVAVIALLAVIYRAVNNAPSASLTANEQVVQVLTDGGCASCHSMAPDLPFYAHFPVIKGMINKHVQEGYATFDILPFMRTMKDESVPNEVDLNKVEQCIIDGSMPMKEYYLVHWGSSITPEKRDRMLAAIKSIRARYFHNPLAAPEFVNEPVRPLPDSIAYHPQKAALGKQLYHDTRLSADGTVSCATCHGLNTAGVDNKRYSEGIKGQLGGVNAPTVYNACFNFAQFWDGRAETLAEQAGGPPLNPVEMGCQSFDEIVARLSEDKAFVKDFIKVYPEGLSQATITDAISEFEKTLVTPNSAFDRYLKGEKSAMTDEQIAGYNLFKQYSCATCHAGASMGGLSYELMGQRANYFEDRELTQKSGLTDGDNGRWAQTKVERDRYRFKTPTLRNVALTYPYYHDGSVETLNQAITMMAKYQVGQELSPEEAQKIEAFLNALTGEYEGKTLTNSNMNK</sequence>
<dbReference type="Proteomes" id="UP000620874">
    <property type="component" value="Unassembled WGS sequence"/>
</dbReference>
<dbReference type="PANTHER" id="PTHR30600:SF7">
    <property type="entry name" value="CYTOCHROME C PEROXIDASE-RELATED"/>
    <property type="match status" value="1"/>
</dbReference>
<evidence type="ECO:0000256" key="6">
    <source>
        <dbReference type="PROSITE-ProRule" id="PRU00433"/>
    </source>
</evidence>
<dbReference type="RefSeq" id="WP_191764154.1">
    <property type="nucleotide sequence ID" value="NZ_JACSPP010000028.1"/>
</dbReference>
<feature type="domain" description="Cytochrome c" evidence="7">
    <location>
        <begin position="174"/>
        <end position="306"/>
    </location>
</feature>
<dbReference type="PANTHER" id="PTHR30600">
    <property type="entry name" value="CYTOCHROME C PEROXIDASE-RELATED"/>
    <property type="match status" value="1"/>
</dbReference>